<protein>
    <submittedName>
        <fullName evidence="1">Putative phosphonate metabolism protein</fullName>
    </submittedName>
</protein>
<reference evidence="1 2" key="1">
    <citation type="submission" date="2018-07" db="EMBL/GenBank/DDBJ databases">
        <title>Genomic Encyclopedia of Type Strains, Phase III (KMG-III): the genomes of soil and plant-associated and newly described type strains.</title>
        <authorList>
            <person name="Whitman W."/>
        </authorList>
    </citation>
    <scope>NUCLEOTIDE SEQUENCE [LARGE SCALE GENOMIC DNA]</scope>
    <source>
        <strain evidence="1 2">CECT 8488</strain>
    </source>
</reference>
<sequence length="236" mass="26530">MEQFKRYALYYAPESGSDLADFGNHWLGHCPDSGNRLEHKPIIGLAPSQIDQITKVPARYGFHATLKPPFHLAADRSLEELEAQLTTISRGLTGFSIPGFQISRIGDFLALTPAKPVPELRQLSDRLVVELDSFRAPPNEAELARRRKKRLTARQEQLLDQWGYPYVMEEFKFHMTLTGPLGAVELSRLRSILFSKIEHLLYRPASVGEVCLFGDPGGGPPFRLIRRYPFSAAIAA</sequence>
<evidence type="ECO:0000313" key="1">
    <source>
        <dbReference type="EMBL" id="RED44868.1"/>
    </source>
</evidence>
<accession>A0A3D9H5T1</accession>
<name>A0A3D9H5T1_9PROT</name>
<dbReference type="PIRSF" id="PIRSF033328">
    <property type="entry name" value="Phest_Mll4975"/>
    <property type="match status" value="1"/>
</dbReference>
<dbReference type="Proteomes" id="UP000256845">
    <property type="component" value="Unassembled WGS sequence"/>
</dbReference>
<gene>
    <name evidence="1" type="ORF">DFP90_11373</name>
</gene>
<dbReference type="RefSeq" id="WP_115938885.1">
    <property type="nucleotide sequence ID" value="NZ_QRDW01000013.1"/>
</dbReference>
<dbReference type="Pfam" id="PF06299">
    <property type="entry name" value="DUF1045"/>
    <property type="match status" value="1"/>
</dbReference>
<dbReference type="EMBL" id="QRDW01000013">
    <property type="protein sequence ID" value="RED44868.1"/>
    <property type="molecule type" value="Genomic_DNA"/>
</dbReference>
<dbReference type="NCBIfam" id="TIGR03223">
    <property type="entry name" value="Phn_opern_protn"/>
    <property type="match status" value="1"/>
</dbReference>
<evidence type="ECO:0000313" key="2">
    <source>
        <dbReference type="Proteomes" id="UP000256845"/>
    </source>
</evidence>
<comment type="caution">
    <text evidence="1">The sequence shown here is derived from an EMBL/GenBank/DDBJ whole genome shotgun (WGS) entry which is preliminary data.</text>
</comment>
<organism evidence="1 2">
    <name type="scientific">Aestuariispira insulae</name>
    <dbReference type="NCBI Taxonomy" id="1461337"/>
    <lineage>
        <taxon>Bacteria</taxon>
        <taxon>Pseudomonadati</taxon>
        <taxon>Pseudomonadota</taxon>
        <taxon>Alphaproteobacteria</taxon>
        <taxon>Rhodospirillales</taxon>
        <taxon>Kiloniellaceae</taxon>
        <taxon>Aestuariispira</taxon>
    </lineage>
</organism>
<dbReference type="Gene3D" id="3.90.1140.10">
    <property type="entry name" value="Cyclic phosphodiesterase"/>
    <property type="match status" value="1"/>
</dbReference>
<proteinExistence type="predicted"/>
<dbReference type="InterPro" id="IPR009389">
    <property type="entry name" value="DUF1045"/>
</dbReference>
<keyword evidence="2" id="KW-1185">Reference proteome</keyword>
<dbReference type="AlphaFoldDB" id="A0A3D9H5T1"/>
<dbReference type="OrthoDB" id="4954742at2"/>